<comment type="caution">
    <text evidence="5">The sequence shown here is derived from an EMBL/GenBank/DDBJ whole genome shotgun (WGS) entry which is preliminary data.</text>
</comment>
<dbReference type="PANTHER" id="PTHR34383:SF3">
    <property type="entry name" value="POLYPHOSPHATE:AMP PHOSPHOTRANSFERASE"/>
    <property type="match status" value="1"/>
</dbReference>
<dbReference type="GO" id="GO:0008976">
    <property type="term" value="F:polyphosphate kinase activity"/>
    <property type="evidence" value="ECO:0007669"/>
    <property type="project" value="InterPro"/>
</dbReference>
<dbReference type="EMBL" id="MOEN01000003">
    <property type="protein sequence ID" value="OMH41184.1"/>
    <property type="molecule type" value="Genomic_DNA"/>
</dbReference>
<keyword evidence="2" id="KW-0808">Transferase</keyword>
<keyword evidence="6" id="KW-1185">Reference proteome</keyword>
<feature type="domain" description="Polyphosphate kinase-2-related" evidence="4">
    <location>
        <begin position="28"/>
        <end position="251"/>
    </location>
</feature>
<evidence type="ECO:0000313" key="6">
    <source>
        <dbReference type="Proteomes" id="UP000187408"/>
    </source>
</evidence>
<evidence type="ECO:0000256" key="2">
    <source>
        <dbReference type="ARBA" id="ARBA00022679"/>
    </source>
</evidence>
<protein>
    <submittedName>
        <fullName evidence="5">Polyphosphate kinase</fullName>
    </submittedName>
</protein>
<evidence type="ECO:0000259" key="4">
    <source>
        <dbReference type="Pfam" id="PF03976"/>
    </source>
</evidence>
<comment type="similarity">
    <text evidence="1">Belongs to the polyphosphate kinase 2 (PPK2) family. Class I subfamily.</text>
</comment>
<accession>A0A1R1MNB9</accession>
<gene>
    <name evidence="5" type="ORF">BLW93_01455</name>
</gene>
<dbReference type="OrthoDB" id="9775224at2"/>
<dbReference type="Proteomes" id="UP000187408">
    <property type="component" value="Unassembled WGS sequence"/>
</dbReference>
<name>A0A1R1MNB9_9BACT</name>
<dbReference type="RefSeq" id="WP_076712341.1">
    <property type="nucleotide sequence ID" value="NZ_MOEN01000003.1"/>
</dbReference>
<evidence type="ECO:0000256" key="3">
    <source>
        <dbReference type="ARBA" id="ARBA00022777"/>
    </source>
</evidence>
<dbReference type="STRING" id="1914305.BLW93_01455"/>
<dbReference type="AlphaFoldDB" id="A0A1R1MNB9"/>
<evidence type="ECO:0000256" key="1">
    <source>
        <dbReference type="ARBA" id="ARBA00009924"/>
    </source>
</evidence>
<dbReference type="InterPro" id="IPR022488">
    <property type="entry name" value="PPK2-related"/>
</dbReference>
<dbReference type="GO" id="GO:0006797">
    <property type="term" value="P:polyphosphate metabolic process"/>
    <property type="evidence" value="ECO:0007669"/>
    <property type="project" value="InterPro"/>
</dbReference>
<dbReference type="NCBIfam" id="TIGR03709">
    <property type="entry name" value="PPK2_rel_1"/>
    <property type="match status" value="1"/>
</dbReference>
<dbReference type="InterPro" id="IPR022300">
    <property type="entry name" value="PPK2-rel_1"/>
</dbReference>
<dbReference type="PANTHER" id="PTHR34383">
    <property type="entry name" value="POLYPHOSPHATE:AMP PHOSPHOTRANSFERASE-RELATED"/>
    <property type="match status" value="1"/>
</dbReference>
<evidence type="ECO:0000313" key="5">
    <source>
        <dbReference type="EMBL" id="OMH41184.1"/>
    </source>
</evidence>
<dbReference type="Gene3D" id="3.40.50.300">
    <property type="entry name" value="P-loop containing nucleotide triphosphate hydrolases"/>
    <property type="match status" value="1"/>
</dbReference>
<keyword evidence="3 5" id="KW-0418">Kinase</keyword>
<dbReference type="InterPro" id="IPR027417">
    <property type="entry name" value="P-loop_NTPase"/>
</dbReference>
<dbReference type="SUPFAM" id="SSF52540">
    <property type="entry name" value="P-loop containing nucleoside triphosphate hydrolases"/>
    <property type="match status" value="1"/>
</dbReference>
<proteinExistence type="inferred from homology"/>
<dbReference type="Pfam" id="PF03976">
    <property type="entry name" value="PPK2"/>
    <property type="match status" value="1"/>
</dbReference>
<dbReference type="InterPro" id="IPR016898">
    <property type="entry name" value="Polyphosphate_phosphotransfera"/>
</dbReference>
<sequence length="267" mass="32230">MFERYVVTPDKLFDLNKIDSGFTEDFKSKKDVEEEFHRLRKRLCELQDVLYAEGKRKILIVLQGMDTAGKDGTIKHVFKEVHLQGIKVVSFKKPTEEELSHDFLWRVHKHTPGKGEIAVFNRSHYEDVLVVRVHRLVPEKVWMKRYEHIRNFEKMLFDEGTTILKFYLHISKEEQKKRLLERLNNPRKRWKLHVEDVKERKHWDEYIRAYNDAIFETSTIYAPWFVIPSDKKWFRNYLVAKIIVKKLESLNMKYPEPEKGIENLKID</sequence>
<dbReference type="PIRSF" id="PIRSF028756">
    <property type="entry name" value="PPK2_prd"/>
    <property type="match status" value="1"/>
</dbReference>
<organism evidence="5 6">
    <name type="scientific">Desulfurobacterium indicum</name>
    <dbReference type="NCBI Taxonomy" id="1914305"/>
    <lineage>
        <taxon>Bacteria</taxon>
        <taxon>Pseudomonadati</taxon>
        <taxon>Aquificota</taxon>
        <taxon>Aquificia</taxon>
        <taxon>Desulfurobacteriales</taxon>
        <taxon>Desulfurobacteriaceae</taxon>
        <taxon>Desulfurobacterium</taxon>
    </lineage>
</organism>
<reference evidence="5 6" key="1">
    <citation type="submission" date="2016-10" db="EMBL/GenBank/DDBJ databases">
        <title>Genome sequence of a sulfur-reducing bacterium Desulfurobacterium indicum K6013.</title>
        <authorList>
            <person name="Cao J."/>
            <person name="Shao Z."/>
            <person name="Alain K."/>
            <person name="Jebbar M."/>
        </authorList>
    </citation>
    <scope>NUCLEOTIDE SEQUENCE [LARGE SCALE GENOMIC DNA]</scope>
    <source>
        <strain evidence="5 6">K6013</strain>
    </source>
</reference>